<reference evidence="6 7" key="1">
    <citation type="submission" date="2014-05" db="EMBL/GenBank/DDBJ databases">
        <authorList>
            <person name="Daugherty S.C."/>
            <person name="Tallon L.J."/>
            <person name="Sadzewicz L."/>
            <person name="Kilian M."/>
            <person name="Tettelin H."/>
        </authorList>
    </citation>
    <scope>NUCLEOTIDE SEQUENCE [LARGE SCALE GENOMIC DNA]</scope>
    <source>
        <strain evidence="6 7">SK143</strain>
    </source>
</reference>
<evidence type="ECO:0000313" key="6">
    <source>
        <dbReference type="EMBL" id="KEQ49757.1"/>
    </source>
</evidence>
<dbReference type="EMBL" id="JPGB01000006">
    <property type="protein sequence ID" value="KEQ49757.1"/>
    <property type="molecule type" value="Genomic_DNA"/>
</dbReference>
<dbReference type="AlphaFoldDB" id="A0A081R3I4"/>
<dbReference type="SUPFAM" id="SSF52540">
    <property type="entry name" value="P-loop containing nucleoside triphosphate hydrolases"/>
    <property type="match status" value="1"/>
</dbReference>
<evidence type="ECO:0000259" key="5">
    <source>
        <dbReference type="PROSITE" id="PS50893"/>
    </source>
</evidence>
<comment type="caution">
    <text evidence="6">The sequence shown here is derived from an EMBL/GenBank/DDBJ whole genome shotgun (WGS) entry which is preliminary data.</text>
</comment>
<dbReference type="GO" id="GO:0016887">
    <property type="term" value="F:ATP hydrolysis activity"/>
    <property type="evidence" value="ECO:0007669"/>
    <property type="project" value="InterPro"/>
</dbReference>
<name>A0A081R3I4_STROR</name>
<comment type="similarity">
    <text evidence="1">Belongs to the ABC transporter superfamily.</text>
</comment>
<organism evidence="6 7">
    <name type="scientific">Streptococcus oralis</name>
    <dbReference type="NCBI Taxonomy" id="1303"/>
    <lineage>
        <taxon>Bacteria</taxon>
        <taxon>Bacillati</taxon>
        <taxon>Bacillota</taxon>
        <taxon>Bacilli</taxon>
        <taxon>Lactobacillales</taxon>
        <taxon>Streptococcaceae</taxon>
        <taxon>Streptococcus</taxon>
    </lineage>
</organism>
<evidence type="ECO:0000256" key="4">
    <source>
        <dbReference type="ARBA" id="ARBA00022840"/>
    </source>
</evidence>
<dbReference type="InterPro" id="IPR003439">
    <property type="entry name" value="ABC_transporter-like_ATP-bd"/>
</dbReference>
<dbReference type="InterPro" id="IPR003593">
    <property type="entry name" value="AAA+_ATPase"/>
</dbReference>
<proteinExistence type="inferred from homology"/>
<evidence type="ECO:0000313" key="7">
    <source>
        <dbReference type="Proteomes" id="UP000028098"/>
    </source>
</evidence>
<evidence type="ECO:0000256" key="1">
    <source>
        <dbReference type="ARBA" id="ARBA00005417"/>
    </source>
</evidence>
<dbReference type="Proteomes" id="UP000028098">
    <property type="component" value="Unassembled WGS sequence"/>
</dbReference>
<keyword evidence="3" id="KW-0547">Nucleotide-binding</keyword>
<dbReference type="Gene3D" id="3.40.50.300">
    <property type="entry name" value="P-loop containing nucleotide triphosphate hydrolases"/>
    <property type="match status" value="1"/>
</dbReference>
<dbReference type="InterPro" id="IPR017871">
    <property type="entry name" value="ABC_transporter-like_CS"/>
</dbReference>
<evidence type="ECO:0000256" key="2">
    <source>
        <dbReference type="ARBA" id="ARBA00022448"/>
    </source>
</evidence>
<dbReference type="PROSITE" id="PS50893">
    <property type="entry name" value="ABC_TRANSPORTER_2"/>
    <property type="match status" value="1"/>
</dbReference>
<dbReference type="InterPro" id="IPR027417">
    <property type="entry name" value="P-loop_NTPase"/>
</dbReference>
<dbReference type="PANTHER" id="PTHR42711">
    <property type="entry name" value="ABC TRANSPORTER ATP-BINDING PROTEIN"/>
    <property type="match status" value="1"/>
</dbReference>
<dbReference type="InterPro" id="IPR050763">
    <property type="entry name" value="ABC_transporter_ATP-binding"/>
</dbReference>
<evidence type="ECO:0000256" key="3">
    <source>
        <dbReference type="ARBA" id="ARBA00022741"/>
    </source>
</evidence>
<keyword evidence="2" id="KW-0813">Transport</keyword>
<dbReference type="Pfam" id="PF00005">
    <property type="entry name" value="ABC_tran"/>
    <property type="match status" value="1"/>
</dbReference>
<keyword evidence="4" id="KW-0067">ATP-binding</keyword>
<accession>A0A081R3I4</accession>
<feature type="domain" description="ABC transporter" evidence="5">
    <location>
        <begin position="3"/>
        <end position="220"/>
    </location>
</feature>
<dbReference type="PANTHER" id="PTHR42711:SF5">
    <property type="entry name" value="ABC TRANSPORTER ATP-BINDING PROTEIN NATA"/>
    <property type="match status" value="1"/>
</dbReference>
<protein>
    <submittedName>
        <fullName evidence="6">ABC transporter family protein</fullName>
    </submittedName>
</protein>
<sequence>MILQAKHLTKRYGNHMAVDDIQLEFEKGSFNAILGPNGAGKSTTISMLIGLKNPTQGQIRYAPNTKIGVVFQASVLDEMLTVRENLTIRAQQYKEIAASRVDDLIHQLGLTAFQKQLYGTLSGGQKRRVDIARALLSRPDILFLDEPTTGLDIQTRKSIWDLLYRLQKDEGMTIILTTHYLDEADEADQIYIVDHGKVIAQGSAIAIKSQYASNILKIRFKEMKDLEKLLQTGMTVEEENEMEYLFYPRTSQEAIEYLAKVREEIDSFEFRSGTMDDAFIALTGREVR</sequence>
<gene>
    <name evidence="6" type="ORF">SK143_1699</name>
</gene>
<dbReference type="RefSeq" id="WP_042902988.1">
    <property type="nucleotide sequence ID" value="NZ_JPGB01000006.1"/>
</dbReference>
<dbReference type="PATRIC" id="fig|1303.44.peg.1626"/>
<dbReference type="GO" id="GO:0005524">
    <property type="term" value="F:ATP binding"/>
    <property type="evidence" value="ECO:0007669"/>
    <property type="project" value="UniProtKB-KW"/>
</dbReference>
<dbReference type="SMART" id="SM00382">
    <property type="entry name" value="AAA"/>
    <property type="match status" value="1"/>
</dbReference>
<dbReference type="PROSITE" id="PS00211">
    <property type="entry name" value="ABC_TRANSPORTER_1"/>
    <property type="match status" value="1"/>
</dbReference>